<feature type="transmembrane region" description="Helical" evidence="6">
    <location>
        <begin position="410"/>
        <end position="429"/>
    </location>
</feature>
<dbReference type="PROSITE" id="PS51257">
    <property type="entry name" value="PROKAR_LIPOPROTEIN"/>
    <property type="match status" value="1"/>
</dbReference>
<evidence type="ECO:0000259" key="8">
    <source>
        <dbReference type="Pfam" id="PF13567"/>
    </source>
</evidence>
<feature type="transmembrane region" description="Helical" evidence="6">
    <location>
        <begin position="441"/>
        <end position="461"/>
    </location>
</feature>
<evidence type="ECO:0000256" key="1">
    <source>
        <dbReference type="ARBA" id="ARBA00004651"/>
    </source>
</evidence>
<feature type="transmembrane region" description="Helical" evidence="6">
    <location>
        <begin position="286"/>
        <end position="311"/>
    </location>
</feature>
<dbReference type="eggNOG" id="COG0658">
    <property type="taxonomic scope" value="Bacteria"/>
</dbReference>
<protein>
    <submittedName>
        <fullName evidence="9">ComEC/Rec2-related protein</fullName>
    </submittedName>
</protein>
<dbReference type="InterPro" id="IPR052159">
    <property type="entry name" value="Competence_DNA_uptake"/>
</dbReference>
<evidence type="ECO:0000256" key="5">
    <source>
        <dbReference type="ARBA" id="ARBA00023136"/>
    </source>
</evidence>
<dbReference type="HOGENOM" id="CLU_010363_8_2_11"/>
<dbReference type="KEGG" id="ahe:Arch_0996"/>
<feature type="transmembrane region" description="Helical" evidence="6">
    <location>
        <begin position="256"/>
        <end position="274"/>
    </location>
</feature>
<comment type="subcellular location">
    <subcellularLocation>
        <location evidence="1">Cell membrane</location>
        <topology evidence="1">Multi-pass membrane protein</topology>
    </subcellularLocation>
</comment>
<dbReference type="STRING" id="644284.Arch_0996"/>
<feature type="transmembrane region" description="Helical" evidence="6">
    <location>
        <begin position="354"/>
        <end position="373"/>
    </location>
</feature>
<keyword evidence="5 6" id="KW-0472">Membrane</keyword>
<dbReference type="InterPro" id="IPR004477">
    <property type="entry name" value="ComEC_N"/>
</dbReference>
<evidence type="ECO:0000256" key="4">
    <source>
        <dbReference type="ARBA" id="ARBA00022989"/>
    </source>
</evidence>
<keyword evidence="2" id="KW-1003">Cell membrane</keyword>
<dbReference type="OrthoDB" id="7177610at2"/>
<keyword evidence="10" id="KW-1185">Reference proteome</keyword>
<evidence type="ECO:0000259" key="7">
    <source>
        <dbReference type="Pfam" id="PF03772"/>
    </source>
</evidence>
<dbReference type="Pfam" id="PF03772">
    <property type="entry name" value="Competence"/>
    <property type="match status" value="1"/>
</dbReference>
<dbReference type="InterPro" id="IPR025405">
    <property type="entry name" value="DUF4131"/>
</dbReference>
<sequence>MAGQDYRLALPAVIVMMVACSPLTILPFIFGGALATLLFGLVIGKRYPVIGRTVVLGGVCALCSATTSFVWGTSSASSPLGQAQRTQTLVVLHGTVASHPMRSARGLDFILRTQTVTTGHDTHRQESIVRVKLTDRTDLRRYDSVVITGKMEEPWPGDFCEGLIKARNVSRIGSAHGWYTYVGQVHRALVNFAQSTRTHDDALIPGVALGDDSLLPRRIKDAMRSLGLSHLTAVSGAHVSLTIGLALMMIGQRWRYLAGGGALCATYILTTLVSPEPSVTRAVMMGCLLSIGIGLRYCATALPLLCLTVIYASLTDPRLVRSLGFQLSTVAVAAIVIGGAPLRNHLTTIMPRPIAEAIAIPFLAGIATVPLLINIQETVSVLSIIANAIVAPVIAPLTILGLGGGIIAPLLPAFGTILLSISGLCTWWIGVVVENLPTLTLPTLLSTLTNVAIISLVLIIAKQLRKREIRHANVGY</sequence>
<feature type="transmembrane region" description="Helical" evidence="6">
    <location>
        <begin position="226"/>
        <end position="250"/>
    </location>
</feature>
<dbReference type="Proteomes" id="UP000000376">
    <property type="component" value="Chromosome"/>
</dbReference>
<keyword evidence="3 6" id="KW-0812">Transmembrane</keyword>
<feature type="transmembrane region" description="Helical" evidence="6">
    <location>
        <begin position="49"/>
        <end position="71"/>
    </location>
</feature>
<dbReference type="Pfam" id="PF13567">
    <property type="entry name" value="DUF4131"/>
    <property type="match status" value="1"/>
</dbReference>
<evidence type="ECO:0000256" key="6">
    <source>
        <dbReference type="SAM" id="Phobius"/>
    </source>
</evidence>
<dbReference type="GO" id="GO:0005886">
    <property type="term" value="C:plasma membrane"/>
    <property type="evidence" value="ECO:0007669"/>
    <property type="project" value="UniProtKB-SubCell"/>
</dbReference>
<dbReference type="EMBL" id="CP002045">
    <property type="protein sequence ID" value="ADH92716.1"/>
    <property type="molecule type" value="Genomic_DNA"/>
</dbReference>
<dbReference type="PANTHER" id="PTHR30619:SF7">
    <property type="entry name" value="BETA-LACTAMASE DOMAIN PROTEIN"/>
    <property type="match status" value="1"/>
</dbReference>
<dbReference type="NCBIfam" id="TIGR00360">
    <property type="entry name" value="ComEC_N-term"/>
    <property type="match status" value="1"/>
</dbReference>
<feature type="transmembrane region" description="Helical" evidence="6">
    <location>
        <begin position="12"/>
        <end position="43"/>
    </location>
</feature>
<proteinExistence type="predicted"/>
<reference evidence="9 10" key="1">
    <citation type="journal article" date="2010" name="Stand. Genomic Sci.">
        <title>Complete genome sequence of Arcanobacterium haemolyticum type strain (11018).</title>
        <authorList>
            <person name="Yasawong M."/>
            <person name="Teshima H."/>
            <person name="Lapidus A."/>
            <person name="Nolan M."/>
            <person name="Lucas S."/>
            <person name="Glavina Del Rio T."/>
            <person name="Tice H."/>
            <person name="Cheng J."/>
            <person name="Bruce D."/>
            <person name="Detter C."/>
            <person name="Tapia R."/>
            <person name="Han C."/>
            <person name="Goodwin L."/>
            <person name="Pitluck S."/>
            <person name="Liolios K."/>
            <person name="Ivanova N."/>
            <person name="Mavromatis K."/>
            <person name="Mikhailova N."/>
            <person name="Pati A."/>
            <person name="Chen A."/>
            <person name="Palaniappan K."/>
            <person name="Land M."/>
            <person name="Hauser L."/>
            <person name="Chang Y."/>
            <person name="Jeffries C."/>
            <person name="Rohde M."/>
            <person name="Sikorski J."/>
            <person name="Pukall R."/>
            <person name="Goker M."/>
            <person name="Woyke T."/>
            <person name="Bristow J."/>
            <person name="Eisen J."/>
            <person name="Markowitz V."/>
            <person name="Hugenholtz P."/>
            <person name="Kyrpides N."/>
            <person name="Klenk H."/>
        </authorList>
    </citation>
    <scope>NUCLEOTIDE SEQUENCE [LARGE SCALE GENOMIC DNA]</scope>
    <source>
        <strain evidence="10">ATCC 9345 / DSM 20595 / CCUG 17215 / LMG 16163 / NBRC 15585 / NCTC 8452 / 11018</strain>
    </source>
</reference>
<feature type="domain" description="ComEC/Rec2-related protein" evidence="7">
    <location>
        <begin position="209"/>
        <end position="459"/>
    </location>
</feature>
<name>D7BP67_ARCHD</name>
<evidence type="ECO:0000256" key="2">
    <source>
        <dbReference type="ARBA" id="ARBA00022475"/>
    </source>
</evidence>
<dbReference type="PANTHER" id="PTHR30619">
    <property type="entry name" value="DNA INTERNALIZATION/COMPETENCE PROTEIN COMEC/REC2"/>
    <property type="match status" value="1"/>
</dbReference>
<dbReference type="AlphaFoldDB" id="D7BP67"/>
<keyword evidence="4 6" id="KW-1133">Transmembrane helix</keyword>
<dbReference type="RefSeq" id="WP_013170212.1">
    <property type="nucleotide sequence ID" value="NC_014218.1"/>
</dbReference>
<evidence type="ECO:0000313" key="9">
    <source>
        <dbReference type="EMBL" id="ADH92716.1"/>
    </source>
</evidence>
<feature type="transmembrane region" description="Helical" evidence="6">
    <location>
        <begin position="379"/>
        <end position="403"/>
    </location>
</feature>
<gene>
    <name evidence="9" type="ordered locus">Arch_0996</name>
</gene>
<organism evidence="9 10">
    <name type="scientific">Arcanobacterium haemolyticum (strain ATCC 9345 / DSM 20595 / CCM 5947 / CCUG 17215 / LMG 16163 / NBRC 15585 / NCTC 8452 / 11018)</name>
    <dbReference type="NCBI Taxonomy" id="644284"/>
    <lineage>
        <taxon>Bacteria</taxon>
        <taxon>Bacillati</taxon>
        <taxon>Actinomycetota</taxon>
        <taxon>Actinomycetes</taxon>
        <taxon>Actinomycetales</taxon>
        <taxon>Actinomycetaceae</taxon>
        <taxon>Arcanobacterium</taxon>
    </lineage>
</organism>
<evidence type="ECO:0000256" key="3">
    <source>
        <dbReference type="ARBA" id="ARBA00022692"/>
    </source>
</evidence>
<accession>D7BP67</accession>
<evidence type="ECO:0000313" key="10">
    <source>
        <dbReference type="Proteomes" id="UP000000376"/>
    </source>
</evidence>
<feature type="domain" description="DUF4131" evidence="8">
    <location>
        <begin position="27"/>
        <end position="154"/>
    </location>
</feature>
<feature type="transmembrane region" description="Helical" evidence="6">
    <location>
        <begin position="323"/>
        <end position="342"/>
    </location>
</feature>